<evidence type="ECO:0000259" key="5">
    <source>
        <dbReference type="PROSITE" id="PS50071"/>
    </source>
</evidence>
<protein>
    <recommendedName>
        <fullName evidence="5">Homeobox domain-containing protein</fullName>
    </recommendedName>
</protein>
<dbReference type="EMBL" id="OA884603">
    <property type="protein sequence ID" value="CAD7281023.1"/>
    <property type="molecule type" value="Genomic_DNA"/>
</dbReference>
<evidence type="ECO:0000256" key="4">
    <source>
        <dbReference type="SAM" id="MobiDB-lite"/>
    </source>
</evidence>
<feature type="DNA-binding region" description="Homeobox" evidence="2">
    <location>
        <begin position="3"/>
        <end position="21"/>
    </location>
</feature>
<dbReference type="GO" id="GO:0005634">
    <property type="term" value="C:nucleus"/>
    <property type="evidence" value="ECO:0007669"/>
    <property type="project" value="UniProtKB-SubCell"/>
</dbReference>
<evidence type="ECO:0000313" key="6">
    <source>
        <dbReference type="EMBL" id="CAD7281023.1"/>
    </source>
</evidence>
<dbReference type="InterPro" id="IPR009057">
    <property type="entry name" value="Homeodomain-like_sf"/>
</dbReference>
<evidence type="ECO:0000256" key="2">
    <source>
        <dbReference type="PROSITE-ProRule" id="PRU00108"/>
    </source>
</evidence>
<evidence type="ECO:0000256" key="3">
    <source>
        <dbReference type="RuleBase" id="RU000682"/>
    </source>
</evidence>
<reference evidence="6" key="1">
    <citation type="submission" date="2020-11" db="EMBL/GenBank/DDBJ databases">
        <authorList>
            <person name="Tran Van P."/>
        </authorList>
    </citation>
    <scope>NUCLEOTIDE SEQUENCE</scope>
</reference>
<dbReference type="EMBL" id="CAJPEX010002566">
    <property type="protein sequence ID" value="CAG0921175.1"/>
    <property type="molecule type" value="Genomic_DNA"/>
</dbReference>
<keyword evidence="2 3" id="KW-0238">DNA-binding</keyword>
<proteinExistence type="predicted"/>
<dbReference type="CDD" id="cd00086">
    <property type="entry name" value="homeodomain"/>
    <property type="match status" value="1"/>
</dbReference>
<keyword evidence="7" id="KW-1185">Reference proteome</keyword>
<dbReference type="GO" id="GO:0003677">
    <property type="term" value="F:DNA binding"/>
    <property type="evidence" value="ECO:0007669"/>
    <property type="project" value="UniProtKB-UniRule"/>
</dbReference>
<dbReference type="Proteomes" id="UP000678499">
    <property type="component" value="Unassembled WGS sequence"/>
</dbReference>
<evidence type="ECO:0000256" key="1">
    <source>
        <dbReference type="ARBA" id="ARBA00004123"/>
    </source>
</evidence>
<keyword evidence="2 3" id="KW-0539">Nucleus</keyword>
<dbReference type="Gene3D" id="1.10.10.60">
    <property type="entry name" value="Homeodomain-like"/>
    <property type="match status" value="1"/>
</dbReference>
<dbReference type="PROSITE" id="PS50071">
    <property type="entry name" value="HOMEOBOX_2"/>
    <property type="match status" value="1"/>
</dbReference>
<feature type="domain" description="Homeobox" evidence="5">
    <location>
        <begin position="1"/>
        <end position="20"/>
    </location>
</feature>
<sequence length="194" mass="22715">MTDAQVKTWFQNRRTKWRNNIRLLFYFLSPSECEKRGGNKIRNNSRVAPKRSGQYHASRRRPNGDIFLGHPDPKDDSHAIDGIHSDVTCAVTSWALRNARRRILLMALDGIRSEVTCVMMTSWDSRNARRVHVCVCVVGWERKEKEIFPRDQAPADVSGDTEKCEHPLNRVYDEEYHEYLYPHTMKHFNTEIQA</sequence>
<dbReference type="Pfam" id="PF00046">
    <property type="entry name" value="Homeodomain"/>
    <property type="match status" value="1"/>
</dbReference>
<dbReference type="SUPFAM" id="SSF46689">
    <property type="entry name" value="Homeodomain-like"/>
    <property type="match status" value="1"/>
</dbReference>
<dbReference type="InterPro" id="IPR001356">
    <property type="entry name" value="HD"/>
</dbReference>
<comment type="subcellular location">
    <subcellularLocation>
        <location evidence="1 2 3">Nucleus</location>
    </subcellularLocation>
</comment>
<gene>
    <name evidence="6" type="ORF">NMOB1V02_LOCUS8677</name>
</gene>
<dbReference type="AlphaFoldDB" id="A0A7R9BUX3"/>
<name>A0A7R9BUX3_9CRUS</name>
<keyword evidence="2 3" id="KW-0371">Homeobox</keyword>
<evidence type="ECO:0000313" key="7">
    <source>
        <dbReference type="Proteomes" id="UP000678499"/>
    </source>
</evidence>
<organism evidence="6">
    <name type="scientific">Notodromas monacha</name>
    <dbReference type="NCBI Taxonomy" id="399045"/>
    <lineage>
        <taxon>Eukaryota</taxon>
        <taxon>Metazoa</taxon>
        <taxon>Ecdysozoa</taxon>
        <taxon>Arthropoda</taxon>
        <taxon>Crustacea</taxon>
        <taxon>Oligostraca</taxon>
        <taxon>Ostracoda</taxon>
        <taxon>Podocopa</taxon>
        <taxon>Podocopida</taxon>
        <taxon>Cypridocopina</taxon>
        <taxon>Cypridoidea</taxon>
        <taxon>Cyprididae</taxon>
        <taxon>Notodromas</taxon>
    </lineage>
</organism>
<accession>A0A7R9BUX3</accession>
<feature type="region of interest" description="Disordered" evidence="4">
    <location>
        <begin position="38"/>
        <end position="66"/>
    </location>
</feature>